<keyword evidence="1" id="KW-0472">Membrane</keyword>
<protein>
    <submittedName>
        <fullName evidence="3">Uncharacterized membrane protein</fullName>
    </submittedName>
</protein>
<evidence type="ECO:0000259" key="2">
    <source>
        <dbReference type="Pfam" id="PF09990"/>
    </source>
</evidence>
<keyword evidence="1" id="KW-0812">Transmembrane</keyword>
<accession>A0A1H1VF39</accession>
<dbReference type="EMBL" id="LT629736">
    <property type="protein sequence ID" value="SDS83408.1"/>
    <property type="molecule type" value="Genomic_DNA"/>
</dbReference>
<proteinExistence type="predicted"/>
<dbReference type="AlphaFoldDB" id="A0A1H1VF39"/>
<dbReference type="InterPro" id="IPR019251">
    <property type="entry name" value="DUF2231_TM"/>
</dbReference>
<gene>
    <name evidence="3" type="ORF">SAMN05216421_2287</name>
</gene>
<dbReference type="STRING" id="487184.SAMN05216421_2287"/>
<feature type="transmembrane region" description="Helical" evidence="1">
    <location>
        <begin position="117"/>
        <end position="141"/>
    </location>
</feature>
<evidence type="ECO:0000313" key="3">
    <source>
        <dbReference type="EMBL" id="SDS83408.1"/>
    </source>
</evidence>
<feature type="domain" description="DUF2231" evidence="2">
    <location>
        <begin position="14"/>
        <end position="148"/>
    </location>
</feature>
<sequence length="159" mass="17308">MIRGQVKSRVVVLGHPIHPMLIHFPVAAMIAVLGTDLAYVFTLDEFWARASVWLAGTGAVGGLIAGSIGMIDLVTVPEIRRLVTSWCHAIMAVTLLSLATLNWLLRIVEPSPDVLPWGVYLSLLNAVLISITSMLGGQLVYDHAIGVSQEKVEERRQQS</sequence>
<keyword evidence="1" id="KW-1133">Transmembrane helix</keyword>
<organism evidence="3 4">
    <name type="scientific">Halopseudomonas xinjiangensis</name>
    <dbReference type="NCBI Taxonomy" id="487184"/>
    <lineage>
        <taxon>Bacteria</taxon>
        <taxon>Pseudomonadati</taxon>
        <taxon>Pseudomonadota</taxon>
        <taxon>Gammaproteobacteria</taxon>
        <taxon>Pseudomonadales</taxon>
        <taxon>Pseudomonadaceae</taxon>
        <taxon>Halopseudomonas</taxon>
    </lineage>
</organism>
<dbReference type="Proteomes" id="UP000243207">
    <property type="component" value="Chromosome I"/>
</dbReference>
<feature type="transmembrane region" description="Helical" evidence="1">
    <location>
        <begin position="53"/>
        <end position="74"/>
    </location>
</feature>
<feature type="transmembrane region" description="Helical" evidence="1">
    <location>
        <begin position="86"/>
        <end position="105"/>
    </location>
</feature>
<name>A0A1H1VF39_9GAMM</name>
<evidence type="ECO:0000313" key="4">
    <source>
        <dbReference type="Proteomes" id="UP000243207"/>
    </source>
</evidence>
<evidence type="ECO:0000256" key="1">
    <source>
        <dbReference type="SAM" id="Phobius"/>
    </source>
</evidence>
<keyword evidence="4" id="KW-1185">Reference proteome</keyword>
<reference evidence="4" key="1">
    <citation type="submission" date="2016-10" db="EMBL/GenBank/DDBJ databases">
        <authorList>
            <person name="Varghese N."/>
            <person name="Submissions S."/>
        </authorList>
    </citation>
    <scope>NUCLEOTIDE SEQUENCE [LARGE SCALE GENOMIC DNA]</scope>
    <source>
        <strain evidence="4">NRRL B-51270</strain>
    </source>
</reference>
<feature type="transmembrane region" description="Helical" evidence="1">
    <location>
        <begin position="21"/>
        <end position="41"/>
    </location>
</feature>
<dbReference type="Pfam" id="PF09990">
    <property type="entry name" value="DUF2231"/>
    <property type="match status" value="1"/>
</dbReference>